<evidence type="ECO:0000313" key="2">
    <source>
        <dbReference type="EnsemblMetazoa" id="CJA32879.1"/>
    </source>
</evidence>
<dbReference type="InterPro" id="IPR036865">
    <property type="entry name" value="CRAL-TRIO_dom_sf"/>
</dbReference>
<proteinExistence type="predicted"/>
<reference evidence="3" key="1">
    <citation type="submission" date="2010-08" db="EMBL/GenBank/DDBJ databases">
        <authorList>
            <consortium name="Caenorhabditis japonica Sequencing Consortium"/>
            <person name="Wilson R.K."/>
        </authorList>
    </citation>
    <scope>NUCLEOTIDE SEQUENCE [LARGE SCALE GENOMIC DNA]</scope>
    <source>
        <strain evidence="3">DF5081</strain>
    </source>
</reference>
<dbReference type="InterPro" id="IPR001251">
    <property type="entry name" value="CRAL-TRIO_dom"/>
</dbReference>
<name>A0A8R1EDQ2_CAEJA</name>
<evidence type="ECO:0000313" key="3">
    <source>
        <dbReference type="Proteomes" id="UP000005237"/>
    </source>
</evidence>
<dbReference type="AlphaFoldDB" id="A0A8R1EDQ2"/>
<dbReference type="SUPFAM" id="SSF52087">
    <property type="entry name" value="CRAL/TRIO domain"/>
    <property type="match status" value="1"/>
</dbReference>
<organism evidence="2 3">
    <name type="scientific">Caenorhabditis japonica</name>
    <dbReference type="NCBI Taxonomy" id="281687"/>
    <lineage>
        <taxon>Eukaryota</taxon>
        <taxon>Metazoa</taxon>
        <taxon>Ecdysozoa</taxon>
        <taxon>Nematoda</taxon>
        <taxon>Chromadorea</taxon>
        <taxon>Rhabditida</taxon>
        <taxon>Rhabditina</taxon>
        <taxon>Rhabditomorpha</taxon>
        <taxon>Rhabditoidea</taxon>
        <taxon>Rhabditidae</taxon>
        <taxon>Peloderinae</taxon>
        <taxon>Caenorhabditis</taxon>
    </lineage>
</organism>
<accession>A0A8R1EDQ2</accession>
<evidence type="ECO:0000259" key="1">
    <source>
        <dbReference type="Pfam" id="PF00650"/>
    </source>
</evidence>
<dbReference type="Proteomes" id="UP000005237">
    <property type="component" value="Unassembled WGS sequence"/>
</dbReference>
<reference evidence="2" key="2">
    <citation type="submission" date="2022-06" db="UniProtKB">
        <authorList>
            <consortium name="EnsemblMetazoa"/>
        </authorList>
    </citation>
    <scope>IDENTIFICATION</scope>
    <source>
        <strain evidence="2">DF5081</strain>
    </source>
</reference>
<feature type="domain" description="CRAL-TRIO" evidence="1">
    <location>
        <begin position="8"/>
        <end position="63"/>
    </location>
</feature>
<keyword evidence="3" id="KW-1185">Reference proteome</keyword>
<sequence>MMSKYKNGEDGFEKLFTFWMERHYMEYKGCQPLTVFIDMSGTGLKNMLWKLSPDFVNNTNTATKNSTKVSKRPRAVAKNIELSYRVSTR</sequence>
<protein>
    <submittedName>
        <fullName evidence="2">CRAL-TRIO domain-containing protein</fullName>
    </submittedName>
</protein>
<dbReference type="EnsemblMetazoa" id="CJA32879.1">
    <property type="protein sequence ID" value="CJA32879.1"/>
    <property type="gene ID" value="WBGene00208726"/>
</dbReference>
<dbReference type="Pfam" id="PF00650">
    <property type="entry name" value="CRAL_TRIO"/>
    <property type="match status" value="1"/>
</dbReference>